<dbReference type="HAMAP" id="MF_00201">
    <property type="entry name" value="RecO"/>
    <property type="match status" value="1"/>
</dbReference>
<dbReference type="RefSeq" id="WP_119764219.1">
    <property type="nucleotide sequence ID" value="NZ_QYUM01000004.1"/>
</dbReference>
<dbReference type="Proteomes" id="UP000286100">
    <property type="component" value="Unassembled WGS sequence"/>
</dbReference>
<dbReference type="InterPro" id="IPR042242">
    <property type="entry name" value="RecO_C"/>
</dbReference>
<dbReference type="NCBIfam" id="TIGR00613">
    <property type="entry name" value="reco"/>
    <property type="match status" value="1"/>
</dbReference>
<reference evidence="6 7" key="1">
    <citation type="submission" date="2018-09" db="EMBL/GenBank/DDBJ databases">
        <authorList>
            <person name="Zhu H."/>
        </authorList>
    </citation>
    <scope>NUCLEOTIDE SEQUENCE [LARGE SCALE GENOMIC DNA]</scope>
    <source>
        <strain evidence="6 7">K2R01-6</strain>
    </source>
</reference>
<evidence type="ECO:0000259" key="5">
    <source>
        <dbReference type="Pfam" id="PF11967"/>
    </source>
</evidence>
<organism evidence="6 7">
    <name type="scientific">Sphingomonas cavernae</name>
    <dbReference type="NCBI Taxonomy" id="2320861"/>
    <lineage>
        <taxon>Bacteria</taxon>
        <taxon>Pseudomonadati</taxon>
        <taxon>Pseudomonadota</taxon>
        <taxon>Alphaproteobacteria</taxon>
        <taxon>Sphingomonadales</taxon>
        <taxon>Sphingomonadaceae</taxon>
        <taxon>Sphingomonas</taxon>
    </lineage>
</organism>
<comment type="function">
    <text evidence="4">Involved in DNA repair and RecF pathway recombination.</text>
</comment>
<dbReference type="EMBL" id="QYUM01000004">
    <property type="protein sequence ID" value="RJF85455.1"/>
    <property type="molecule type" value="Genomic_DNA"/>
</dbReference>
<accession>A0A418W5Z6</accession>
<dbReference type="InterPro" id="IPR003717">
    <property type="entry name" value="RecO"/>
</dbReference>
<dbReference type="Pfam" id="PF11967">
    <property type="entry name" value="RecO_N"/>
    <property type="match status" value="1"/>
</dbReference>
<evidence type="ECO:0000256" key="4">
    <source>
        <dbReference type="HAMAP-Rule" id="MF_00201"/>
    </source>
</evidence>
<protein>
    <recommendedName>
        <fullName evidence="4">DNA repair protein RecO</fullName>
    </recommendedName>
    <alternativeName>
        <fullName evidence="4">Recombination protein O</fullName>
    </alternativeName>
</protein>
<dbReference type="Gene3D" id="1.20.1440.120">
    <property type="entry name" value="Recombination protein O, C-terminal domain"/>
    <property type="match status" value="1"/>
</dbReference>
<dbReference type="GO" id="GO:0006302">
    <property type="term" value="P:double-strand break repair"/>
    <property type="evidence" value="ECO:0007669"/>
    <property type="project" value="TreeGrafter"/>
</dbReference>
<proteinExistence type="inferred from homology"/>
<dbReference type="OrthoDB" id="9804792at2"/>
<dbReference type="GO" id="GO:0043590">
    <property type="term" value="C:bacterial nucleoid"/>
    <property type="evidence" value="ECO:0007669"/>
    <property type="project" value="TreeGrafter"/>
</dbReference>
<evidence type="ECO:0000313" key="6">
    <source>
        <dbReference type="EMBL" id="RJF85455.1"/>
    </source>
</evidence>
<gene>
    <name evidence="4 6" type="primary">recO</name>
    <name evidence="6" type="ORF">D3876_16065</name>
</gene>
<comment type="similarity">
    <text evidence="4">Belongs to the RecO family.</text>
</comment>
<dbReference type="AlphaFoldDB" id="A0A418W5Z6"/>
<dbReference type="Pfam" id="PF02565">
    <property type="entry name" value="RecO_C"/>
    <property type="match status" value="1"/>
</dbReference>
<dbReference type="PANTHER" id="PTHR33991">
    <property type="entry name" value="DNA REPAIR PROTEIN RECO"/>
    <property type="match status" value="1"/>
</dbReference>
<comment type="caution">
    <text evidence="6">The sequence shown here is derived from an EMBL/GenBank/DDBJ whole genome shotgun (WGS) entry which is preliminary data.</text>
</comment>
<evidence type="ECO:0000313" key="7">
    <source>
        <dbReference type="Proteomes" id="UP000286100"/>
    </source>
</evidence>
<dbReference type="GO" id="GO:0006310">
    <property type="term" value="P:DNA recombination"/>
    <property type="evidence" value="ECO:0007669"/>
    <property type="project" value="UniProtKB-UniRule"/>
</dbReference>
<dbReference type="InterPro" id="IPR022572">
    <property type="entry name" value="DNA_rep/recomb_RecO_N"/>
</dbReference>
<keyword evidence="3 4" id="KW-0234">DNA repair</keyword>
<evidence type="ECO:0000256" key="3">
    <source>
        <dbReference type="ARBA" id="ARBA00023204"/>
    </source>
</evidence>
<dbReference type="InterPro" id="IPR037278">
    <property type="entry name" value="ARFGAP/RecO"/>
</dbReference>
<dbReference type="PANTHER" id="PTHR33991:SF1">
    <property type="entry name" value="DNA REPAIR PROTEIN RECO"/>
    <property type="match status" value="1"/>
</dbReference>
<evidence type="ECO:0000256" key="2">
    <source>
        <dbReference type="ARBA" id="ARBA00023172"/>
    </source>
</evidence>
<keyword evidence="7" id="KW-1185">Reference proteome</keyword>
<sequence>MHIEAEATICSVRAHGEHGAIVRAMTGEHGLLSGYVRGGHSRRLRPVLIPANVVMAEFRARTEEQLAGLTVELVHSRAPLMGEPLAAAALDWATALTAATLPEAQPYPHLHAALDGVLGAIEAAPAARGWAVALVRYELLLLAEMGFGLDLERCAVTDATDELIWVSPKSGRAVSAVAGQDYADKLLRFPRFLSEGGEADWADIFDGLRLTGHFLSRDVLIDRRADVAAARERLVERLKRAVA</sequence>
<evidence type="ECO:0000256" key="1">
    <source>
        <dbReference type="ARBA" id="ARBA00022763"/>
    </source>
</evidence>
<dbReference type="SUPFAM" id="SSF57863">
    <property type="entry name" value="ArfGap/RecO-like zinc finger"/>
    <property type="match status" value="1"/>
</dbReference>
<keyword evidence="2 4" id="KW-0233">DNA recombination</keyword>
<keyword evidence="1 4" id="KW-0227">DNA damage</keyword>
<feature type="domain" description="DNA replication/recombination mediator RecO N-terminal" evidence="5">
    <location>
        <begin position="1"/>
        <end position="76"/>
    </location>
</feature>
<name>A0A418W5Z6_9SPHN</name>